<dbReference type="Gene3D" id="3.40.50.1820">
    <property type="entry name" value="alpha/beta hydrolase"/>
    <property type="match status" value="1"/>
</dbReference>
<name>A0A6L3W4R2_9ACTN</name>
<reference evidence="3 4" key="1">
    <citation type="submission" date="2019-09" db="EMBL/GenBank/DDBJ databases">
        <title>Actinomadura physcomitrii sp. nov., a novel actinomycete isolated from moss [Physcomitrium sphaericum (Ludw) Fuernr].</title>
        <authorList>
            <person name="Liu C."/>
            <person name="Zhuang X."/>
        </authorList>
    </citation>
    <scope>NUCLEOTIDE SEQUENCE [LARGE SCALE GENOMIC DNA]</scope>
    <source>
        <strain evidence="3 4">CYP1-1B</strain>
    </source>
</reference>
<dbReference type="InterPro" id="IPR013094">
    <property type="entry name" value="AB_hydrolase_3"/>
</dbReference>
<feature type="domain" description="Alpha/beta hydrolase fold-3" evidence="2">
    <location>
        <begin position="26"/>
        <end position="213"/>
    </location>
</feature>
<evidence type="ECO:0000313" key="4">
    <source>
        <dbReference type="Proteomes" id="UP000483004"/>
    </source>
</evidence>
<dbReference type="PANTHER" id="PTHR48081">
    <property type="entry name" value="AB HYDROLASE SUPERFAMILY PROTEIN C4A8.06C"/>
    <property type="match status" value="1"/>
</dbReference>
<dbReference type="GO" id="GO:0016787">
    <property type="term" value="F:hydrolase activity"/>
    <property type="evidence" value="ECO:0007669"/>
    <property type="project" value="UniProtKB-KW"/>
</dbReference>
<dbReference type="SUPFAM" id="SSF53474">
    <property type="entry name" value="alpha/beta-Hydrolases"/>
    <property type="match status" value="1"/>
</dbReference>
<dbReference type="InterPro" id="IPR050300">
    <property type="entry name" value="GDXG_lipolytic_enzyme"/>
</dbReference>
<protein>
    <submittedName>
        <fullName evidence="3">Alpha/beta hydrolase</fullName>
    </submittedName>
</protein>
<accession>A0A6L3W4R2</accession>
<dbReference type="InterPro" id="IPR029058">
    <property type="entry name" value="AB_hydrolase_fold"/>
</dbReference>
<evidence type="ECO:0000259" key="2">
    <source>
        <dbReference type="Pfam" id="PF07859"/>
    </source>
</evidence>
<comment type="caution">
    <text evidence="3">The sequence shown here is derived from an EMBL/GenBank/DDBJ whole genome shotgun (WGS) entry which is preliminary data.</text>
</comment>
<evidence type="ECO:0000313" key="3">
    <source>
        <dbReference type="EMBL" id="KAB2383477.1"/>
    </source>
</evidence>
<dbReference type="AlphaFoldDB" id="A0A6L3W4R2"/>
<dbReference type="Pfam" id="PF07859">
    <property type="entry name" value="Abhydrolase_3"/>
    <property type="match status" value="1"/>
</dbReference>
<organism evidence="3 4">
    <name type="scientific">Actinomadura montaniterrae</name>
    <dbReference type="NCBI Taxonomy" id="1803903"/>
    <lineage>
        <taxon>Bacteria</taxon>
        <taxon>Bacillati</taxon>
        <taxon>Actinomycetota</taxon>
        <taxon>Actinomycetes</taxon>
        <taxon>Streptosporangiales</taxon>
        <taxon>Thermomonosporaceae</taxon>
        <taxon>Actinomadura</taxon>
    </lineage>
</organism>
<evidence type="ECO:0000256" key="1">
    <source>
        <dbReference type="ARBA" id="ARBA00022801"/>
    </source>
</evidence>
<sequence length="243" mass="25255">MRDDVWLTEGPAGPVVRPAGGSGTTVLYVHGDGDRPDAPGHVLDLAGHVALRTRATVVSCRYGARFPAALDDVHAAYEHCRASGPTVVAGERLGAGLAAALLLRLRDLGAEQPPCAVLVSALLDLTLEAPSLRLNASADPRFDAAGLRRRVERYAGGANPADPLLSPLYANLHGLPPVRLLASGTDPLLDDSLAFAARAARSGVTVDLRVLQDSSFLPAETVEAIAGSASRWTRGADVPAPSR</sequence>
<dbReference type="OrthoDB" id="3477535at2"/>
<gene>
    <name evidence="3" type="ORF">F9B16_12565</name>
</gene>
<dbReference type="PANTHER" id="PTHR48081:SF8">
    <property type="entry name" value="ALPHA_BETA HYDROLASE FOLD-3 DOMAIN-CONTAINING PROTEIN-RELATED"/>
    <property type="match status" value="1"/>
</dbReference>
<proteinExistence type="predicted"/>
<keyword evidence="4" id="KW-1185">Reference proteome</keyword>
<keyword evidence="1 3" id="KW-0378">Hydrolase</keyword>
<dbReference type="Proteomes" id="UP000483004">
    <property type="component" value="Unassembled WGS sequence"/>
</dbReference>
<dbReference type="EMBL" id="WBMR01000026">
    <property type="protein sequence ID" value="KAB2383477.1"/>
    <property type="molecule type" value="Genomic_DNA"/>
</dbReference>
<dbReference type="RefSeq" id="WP_151540206.1">
    <property type="nucleotide sequence ID" value="NZ_WBMR01000026.1"/>
</dbReference>